<gene>
    <name evidence="1" type="ORF">ACFS25_12605</name>
</gene>
<sequence>MLRILYLFCLLFLDIGLLPVRAQLAQSLRIEIPSDPDKAEAFDVTPLAERGLLMTIRTGSFLDNTPIKLSFQKYDVNLKRLWQTEFKQDIKFKPVSTYDTDQYVYHLFREYDTGQFQFLRLHLDDGVIDTFDGNLLDQFDVRQFKVMGSQAYIGGYHHGRPVVVAFSFFDRTMKVLPGMYVNHMEISSLELDEARQEVNVLVHSIRRRCKFSIRTYNYDSKLLRTVDFDGAKNSLISGKLLPVNQHESLLVGNYSTDCTPYSQGIYVTRIHHGDSVNTLANEPINTIQYIEFSQLQNFFNYLKPQRQQKLLARAQKKKDEGKDYKFRYKLLVHDLKVTPDGLTLVAEVYYPQYRGNTLAYGGYLRGTDRYEGFRYTHAFICGFDKQGKLLWDNCFPIKELLSTDLTEMVQVSQQSDRIILAYPNDGEITTEVIQGSKILKESEKFKLRTNAENEKVTFSTQDNLMAWYGRHFLACGFQKIAASTKATVQRDAVQREVFYLNKLTYSEENQGAKSSQATIRKNDGSER</sequence>
<name>A0ABW6AJJ8_9BACT</name>
<organism evidence="1 2">
    <name type="scientific">Spirosoma flavum</name>
    <dbReference type="NCBI Taxonomy" id="2048557"/>
    <lineage>
        <taxon>Bacteria</taxon>
        <taxon>Pseudomonadati</taxon>
        <taxon>Bacteroidota</taxon>
        <taxon>Cytophagia</taxon>
        <taxon>Cytophagales</taxon>
        <taxon>Cytophagaceae</taxon>
        <taxon>Spirosoma</taxon>
    </lineage>
</organism>
<dbReference type="RefSeq" id="WP_381500992.1">
    <property type="nucleotide sequence ID" value="NZ_JBHUOM010000003.1"/>
</dbReference>
<protein>
    <submittedName>
        <fullName evidence="1">Uncharacterized protein</fullName>
    </submittedName>
</protein>
<dbReference type="EMBL" id="JBHUOM010000003">
    <property type="protein sequence ID" value="MFD2934627.1"/>
    <property type="molecule type" value="Genomic_DNA"/>
</dbReference>
<evidence type="ECO:0000313" key="1">
    <source>
        <dbReference type="EMBL" id="MFD2934627.1"/>
    </source>
</evidence>
<dbReference type="Proteomes" id="UP001597512">
    <property type="component" value="Unassembled WGS sequence"/>
</dbReference>
<proteinExistence type="predicted"/>
<accession>A0ABW6AJJ8</accession>
<reference evidence="2" key="1">
    <citation type="journal article" date="2019" name="Int. J. Syst. Evol. Microbiol.">
        <title>The Global Catalogue of Microorganisms (GCM) 10K type strain sequencing project: providing services to taxonomists for standard genome sequencing and annotation.</title>
        <authorList>
            <consortium name="The Broad Institute Genomics Platform"/>
            <consortium name="The Broad Institute Genome Sequencing Center for Infectious Disease"/>
            <person name="Wu L."/>
            <person name="Ma J."/>
        </authorList>
    </citation>
    <scope>NUCLEOTIDE SEQUENCE [LARGE SCALE GENOMIC DNA]</scope>
    <source>
        <strain evidence="2">KCTC 52490</strain>
    </source>
</reference>
<comment type="caution">
    <text evidence="1">The sequence shown here is derived from an EMBL/GenBank/DDBJ whole genome shotgun (WGS) entry which is preliminary data.</text>
</comment>
<evidence type="ECO:0000313" key="2">
    <source>
        <dbReference type="Proteomes" id="UP001597512"/>
    </source>
</evidence>
<keyword evidence="2" id="KW-1185">Reference proteome</keyword>